<dbReference type="Proteomes" id="UP000257109">
    <property type="component" value="Unassembled WGS sequence"/>
</dbReference>
<protein>
    <submittedName>
        <fullName evidence="1">Uncharacterized protein</fullName>
    </submittedName>
</protein>
<evidence type="ECO:0000313" key="1">
    <source>
        <dbReference type="EMBL" id="RDX73200.1"/>
    </source>
</evidence>
<name>A0A371F4G8_MUCPR</name>
<accession>A0A371F4G8</accession>
<sequence>MENNGRTLKELAMLDVVYQPWGIKYPQLEPAQTYELKFGLTMMDRSMTNAASRGTLMDKTPTTIRHLISNMASNTQ</sequence>
<dbReference type="AlphaFoldDB" id="A0A371F4G8"/>
<keyword evidence="2" id="KW-1185">Reference proteome</keyword>
<organism evidence="1 2">
    <name type="scientific">Mucuna pruriens</name>
    <name type="common">Velvet bean</name>
    <name type="synonym">Dolichos pruriens</name>
    <dbReference type="NCBI Taxonomy" id="157652"/>
    <lineage>
        <taxon>Eukaryota</taxon>
        <taxon>Viridiplantae</taxon>
        <taxon>Streptophyta</taxon>
        <taxon>Embryophyta</taxon>
        <taxon>Tracheophyta</taxon>
        <taxon>Spermatophyta</taxon>
        <taxon>Magnoliopsida</taxon>
        <taxon>eudicotyledons</taxon>
        <taxon>Gunneridae</taxon>
        <taxon>Pentapetalae</taxon>
        <taxon>rosids</taxon>
        <taxon>fabids</taxon>
        <taxon>Fabales</taxon>
        <taxon>Fabaceae</taxon>
        <taxon>Papilionoideae</taxon>
        <taxon>50 kb inversion clade</taxon>
        <taxon>NPAAA clade</taxon>
        <taxon>indigoferoid/millettioid clade</taxon>
        <taxon>Phaseoleae</taxon>
        <taxon>Mucuna</taxon>
    </lineage>
</organism>
<gene>
    <name evidence="1" type="ORF">CR513_47220</name>
</gene>
<evidence type="ECO:0000313" key="2">
    <source>
        <dbReference type="Proteomes" id="UP000257109"/>
    </source>
</evidence>
<proteinExistence type="predicted"/>
<comment type="caution">
    <text evidence="1">The sequence shown here is derived from an EMBL/GenBank/DDBJ whole genome shotgun (WGS) entry which is preliminary data.</text>
</comment>
<feature type="non-terminal residue" evidence="1">
    <location>
        <position position="1"/>
    </location>
</feature>
<reference evidence="1" key="1">
    <citation type="submission" date="2018-05" db="EMBL/GenBank/DDBJ databases">
        <title>Draft genome of Mucuna pruriens seed.</title>
        <authorList>
            <person name="Nnadi N.E."/>
            <person name="Vos R."/>
            <person name="Hasami M.H."/>
            <person name="Devisetty U.K."/>
            <person name="Aguiy J.C."/>
        </authorList>
    </citation>
    <scope>NUCLEOTIDE SEQUENCE [LARGE SCALE GENOMIC DNA]</scope>
    <source>
        <strain evidence="1">JCA_2017</strain>
    </source>
</reference>
<dbReference type="EMBL" id="QJKJ01010610">
    <property type="protein sequence ID" value="RDX73200.1"/>
    <property type="molecule type" value="Genomic_DNA"/>
</dbReference>